<proteinExistence type="predicted"/>
<accession>A0A928Q2F1</accession>
<dbReference type="InterPro" id="IPR014198">
    <property type="entry name" value="Spore_III_AB"/>
</dbReference>
<comment type="caution">
    <text evidence="2">The sequence shown here is derived from an EMBL/GenBank/DDBJ whole genome shotgun (WGS) entry which is preliminary data.</text>
</comment>
<keyword evidence="1" id="KW-1133">Transmembrane helix</keyword>
<sequence>MAACILAGYMESRKLGGRVRELEAFYSFLCLAREEIRYSGMPVERIIEKHGKNQRFLALCAEYCRKGESFPRAWEHGMDDGLLTTGMNRQDLTYIRDFGLGFGASDTEGQLAHCQLYLGFISSALTHAREERDKKAKLYFMLGLFGGIAAALLLS</sequence>
<dbReference type="Pfam" id="PF09548">
    <property type="entry name" value="Spore_III_AB"/>
    <property type="match status" value="1"/>
</dbReference>
<reference evidence="2" key="1">
    <citation type="submission" date="2019-04" db="EMBL/GenBank/DDBJ databases">
        <title>Evolution of Biomass-Degrading Anaerobic Consortia Revealed by Metagenomics.</title>
        <authorList>
            <person name="Peng X."/>
        </authorList>
    </citation>
    <scope>NUCLEOTIDE SEQUENCE</scope>
    <source>
        <strain evidence="2">SIG551</strain>
    </source>
</reference>
<protein>
    <submittedName>
        <fullName evidence="2">Stage III sporulation protein AB</fullName>
    </submittedName>
</protein>
<dbReference type="AlphaFoldDB" id="A0A928Q2F1"/>
<name>A0A928Q2F1_9FIRM</name>
<evidence type="ECO:0000313" key="3">
    <source>
        <dbReference type="Proteomes" id="UP000754750"/>
    </source>
</evidence>
<keyword evidence="1" id="KW-0812">Transmembrane</keyword>
<evidence type="ECO:0000256" key="1">
    <source>
        <dbReference type="SAM" id="Phobius"/>
    </source>
</evidence>
<dbReference type="EMBL" id="SVNY01000002">
    <property type="protein sequence ID" value="MBE6832858.1"/>
    <property type="molecule type" value="Genomic_DNA"/>
</dbReference>
<keyword evidence="1" id="KW-0472">Membrane</keyword>
<feature type="transmembrane region" description="Helical" evidence="1">
    <location>
        <begin position="138"/>
        <end position="154"/>
    </location>
</feature>
<dbReference type="Proteomes" id="UP000754750">
    <property type="component" value="Unassembled WGS sequence"/>
</dbReference>
<evidence type="ECO:0000313" key="2">
    <source>
        <dbReference type="EMBL" id="MBE6832858.1"/>
    </source>
</evidence>
<organism evidence="2 3">
    <name type="scientific">Faecalispora sporosphaeroides</name>
    <dbReference type="NCBI Taxonomy" id="1549"/>
    <lineage>
        <taxon>Bacteria</taxon>
        <taxon>Bacillati</taxon>
        <taxon>Bacillota</taxon>
        <taxon>Clostridia</taxon>
        <taxon>Eubacteriales</taxon>
        <taxon>Oscillospiraceae</taxon>
        <taxon>Faecalispora</taxon>
    </lineage>
</organism>
<gene>
    <name evidence="2" type="ORF">E7512_04630</name>
</gene>